<dbReference type="OrthoDB" id="9800016at2"/>
<keyword evidence="1" id="KW-0408">Iron</keyword>
<evidence type="ECO:0000259" key="2">
    <source>
        <dbReference type="Pfam" id="PF04015"/>
    </source>
</evidence>
<dbReference type="GO" id="GO:0051536">
    <property type="term" value="F:iron-sulfur cluster binding"/>
    <property type="evidence" value="ECO:0007669"/>
    <property type="project" value="UniProtKB-KW"/>
</dbReference>
<dbReference type="AlphaFoldDB" id="A0A2C8F828"/>
<accession>A0A2C8F828</accession>
<dbReference type="KEGG" id="pprf:DPRO_1699"/>
<evidence type="ECO:0000313" key="4">
    <source>
        <dbReference type="Proteomes" id="UP000219215"/>
    </source>
</evidence>
<reference evidence="4" key="1">
    <citation type="submission" date="2017-09" db="EMBL/GenBank/DDBJ databases">
        <authorList>
            <person name="Regsiter A."/>
            <person name="William W."/>
        </authorList>
    </citation>
    <scope>NUCLEOTIDE SEQUENCE [LARGE SCALE GENOMIC DNA]</scope>
    <source>
        <strain evidence="4">500-1</strain>
    </source>
</reference>
<keyword evidence="1" id="KW-0411">Iron-sulfur</keyword>
<dbReference type="InterPro" id="IPR006311">
    <property type="entry name" value="TAT_signal"/>
</dbReference>
<dbReference type="Proteomes" id="UP000219215">
    <property type="component" value="Chromosome DPRO"/>
</dbReference>
<name>A0A2C8F828_9BACT</name>
<feature type="domain" description="DUF362" evidence="2">
    <location>
        <begin position="73"/>
        <end position="278"/>
    </location>
</feature>
<evidence type="ECO:0000313" key="3">
    <source>
        <dbReference type="EMBL" id="SOB58599.1"/>
    </source>
</evidence>
<sequence>MTRAHQTSMGRRRCLRTLLFLGAGILSGAGFPRKARAMNTTTTVVVIATDDRKKGVRAAMEYFGLHGIDGSRVALKANYNSADPFPASTHPDTLEAIIQTLRDAGARSITLPERSGMGDTASVLQTMGVNTICEEHGAEVVIMDDLDADGYVPHSPKRSHWKRGFLLARPFEEADKVIQTCCLKTHQYGGHFTMSLKNVVGAIAKYDPNDGYNYMRELHSSSRQRSLIAEIGLAFRNDLIIMDGLKAFVSGGPHTGKEVYPGVIIAGTDPVAVDSVGVAILRTFGTTREVMRGSVADQEQIKRAAELGVGISDPSRIDLVGMGDGADKIVADIRAHLA</sequence>
<organism evidence="3 4">
    <name type="scientific">Pseudodesulfovibrio profundus</name>
    <dbReference type="NCBI Taxonomy" id="57320"/>
    <lineage>
        <taxon>Bacteria</taxon>
        <taxon>Pseudomonadati</taxon>
        <taxon>Thermodesulfobacteriota</taxon>
        <taxon>Desulfovibrionia</taxon>
        <taxon>Desulfovibrionales</taxon>
        <taxon>Desulfovibrionaceae</taxon>
    </lineage>
</organism>
<keyword evidence="4" id="KW-1185">Reference proteome</keyword>
<protein>
    <recommendedName>
        <fullName evidence="2">DUF362 domain-containing protein</fullName>
    </recommendedName>
</protein>
<evidence type="ECO:0000256" key="1">
    <source>
        <dbReference type="ARBA" id="ARBA00023014"/>
    </source>
</evidence>
<proteinExistence type="predicted"/>
<dbReference type="RefSeq" id="WP_097011624.1">
    <property type="nucleotide sequence ID" value="NZ_LT907975.1"/>
</dbReference>
<dbReference type="EMBL" id="LT907975">
    <property type="protein sequence ID" value="SOB58599.1"/>
    <property type="molecule type" value="Genomic_DNA"/>
</dbReference>
<dbReference type="Pfam" id="PF04015">
    <property type="entry name" value="DUF362"/>
    <property type="match status" value="1"/>
</dbReference>
<gene>
    <name evidence="3" type="ORF">DPRO_1699</name>
</gene>
<dbReference type="PROSITE" id="PS51318">
    <property type="entry name" value="TAT"/>
    <property type="match status" value="1"/>
</dbReference>
<dbReference type="InterPro" id="IPR007160">
    <property type="entry name" value="DUF362"/>
</dbReference>
<keyword evidence="1" id="KW-0479">Metal-binding</keyword>